<evidence type="ECO:0000313" key="9">
    <source>
        <dbReference type="Proteomes" id="UP000284531"/>
    </source>
</evidence>
<dbReference type="SUPFAM" id="SSF52540">
    <property type="entry name" value="P-loop containing nucleoside triphosphate hydrolases"/>
    <property type="match status" value="1"/>
</dbReference>
<dbReference type="Pfam" id="PF01202">
    <property type="entry name" value="SKI"/>
    <property type="match status" value="1"/>
</dbReference>
<dbReference type="OrthoDB" id="9800332at2"/>
<dbReference type="AlphaFoldDB" id="A0A419X740"/>
<keyword evidence="3 7" id="KW-0547">Nucleotide-binding</keyword>
<dbReference type="GO" id="GO:0009073">
    <property type="term" value="P:aromatic amino acid family biosynthetic process"/>
    <property type="evidence" value="ECO:0007669"/>
    <property type="project" value="UniProtKB-KW"/>
</dbReference>
<dbReference type="CDD" id="cd00464">
    <property type="entry name" value="SK"/>
    <property type="match status" value="1"/>
</dbReference>
<keyword evidence="2 7" id="KW-0808">Transferase</keyword>
<dbReference type="NCBIfam" id="NF010555">
    <property type="entry name" value="PRK13949.1"/>
    <property type="match status" value="1"/>
</dbReference>
<dbReference type="GO" id="GO:0009423">
    <property type="term" value="P:chorismate biosynthetic process"/>
    <property type="evidence" value="ECO:0007669"/>
    <property type="project" value="UniProtKB-UniRule"/>
</dbReference>
<dbReference type="GO" id="GO:0005829">
    <property type="term" value="C:cytosol"/>
    <property type="evidence" value="ECO:0007669"/>
    <property type="project" value="TreeGrafter"/>
</dbReference>
<comment type="pathway">
    <text evidence="7">Metabolic intermediate biosynthesis; chorismate biosynthesis; chorismate from D-erythrose 4-phosphate and phosphoenolpyruvate: step 5/7.</text>
</comment>
<dbReference type="RefSeq" id="WP_120238457.1">
    <property type="nucleotide sequence ID" value="NZ_CANNEC010000011.1"/>
</dbReference>
<feature type="binding site" evidence="7">
    <location>
        <position position="14"/>
    </location>
    <ligand>
        <name>Mg(2+)</name>
        <dbReference type="ChEBI" id="CHEBI:18420"/>
    </ligand>
</feature>
<organism evidence="8 9">
    <name type="scientific">Marinifilum flexuosum</name>
    <dbReference type="NCBI Taxonomy" id="1117708"/>
    <lineage>
        <taxon>Bacteria</taxon>
        <taxon>Pseudomonadati</taxon>
        <taxon>Bacteroidota</taxon>
        <taxon>Bacteroidia</taxon>
        <taxon>Marinilabiliales</taxon>
        <taxon>Marinifilaceae</taxon>
    </lineage>
</organism>
<dbReference type="PANTHER" id="PTHR21087:SF16">
    <property type="entry name" value="SHIKIMATE KINASE 1, CHLOROPLASTIC"/>
    <property type="match status" value="1"/>
</dbReference>
<dbReference type="EMBL" id="RAPQ01000008">
    <property type="protein sequence ID" value="RKE03583.1"/>
    <property type="molecule type" value="Genomic_DNA"/>
</dbReference>
<feature type="binding site" evidence="7">
    <location>
        <begin position="10"/>
        <end position="15"/>
    </location>
    <ligand>
        <name>ATP</name>
        <dbReference type="ChEBI" id="CHEBI:30616"/>
    </ligand>
</feature>
<keyword evidence="7" id="KW-0963">Cytoplasm</keyword>
<evidence type="ECO:0000256" key="3">
    <source>
        <dbReference type="ARBA" id="ARBA00022741"/>
    </source>
</evidence>
<name>A0A419X740_9BACT</name>
<comment type="catalytic activity">
    <reaction evidence="7">
        <text>shikimate + ATP = 3-phosphoshikimate + ADP + H(+)</text>
        <dbReference type="Rhea" id="RHEA:13121"/>
        <dbReference type="ChEBI" id="CHEBI:15378"/>
        <dbReference type="ChEBI" id="CHEBI:30616"/>
        <dbReference type="ChEBI" id="CHEBI:36208"/>
        <dbReference type="ChEBI" id="CHEBI:145989"/>
        <dbReference type="ChEBI" id="CHEBI:456216"/>
        <dbReference type="EC" id="2.7.1.71"/>
    </reaction>
</comment>
<dbReference type="GO" id="GO:0004765">
    <property type="term" value="F:shikimate kinase activity"/>
    <property type="evidence" value="ECO:0007669"/>
    <property type="project" value="UniProtKB-UniRule"/>
</dbReference>
<sequence length="175" mass="20192">MRIFLVGYMGSGKSRWGKMIANHYGLRFIDLDTHIEEREGITIPEIFAKYNEEGFREREKRALQSIGDIDNVIIATGGGAPCFNNNMQEMNSLGETLYIEGTPELLRDRITSSKTERPLVKNYSQDELLEYIQNHLNSRKPFYEQAKYKIVTGDLELENFIQILDPIINSLNQQV</sequence>
<comment type="caution">
    <text evidence="7">Lacks conserved residue(s) required for the propagation of feature annotation.</text>
</comment>
<evidence type="ECO:0000256" key="4">
    <source>
        <dbReference type="ARBA" id="ARBA00022777"/>
    </source>
</evidence>
<dbReference type="Gene3D" id="3.40.50.300">
    <property type="entry name" value="P-loop containing nucleotide triphosphate hydrolases"/>
    <property type="match status" value="1"/>
</dbReference>
<dbReference type="InterPro" id="IPR000623">
    <property type="entry name" value="Shikimate_kinase/TSH1"/>
</dbReference>
<accession>A0A419X740</accession>
<dbReference type="GO" id="GO:0005524">
    <property type="term" value="F:ATP binding"/>
    <property type="evidence" value="ECO:0007669"/>
    <property type="project" value="UniProtKB-UniRule"/>
</dbReference>
<feature type="binding site" evidence="7">
    <location>
        <position position="56"/>
    </location>
    <ligand>
        <name>substrate</name>
    </ligand>
</feature>
<dbReference type="PRINTS" id="PR01100">
    <property type="entry name" value="SHIKIMTKNASE"/>
</dbReference>
<dbReference type="GO" id="GO:0000287">
    <property type="term" value="F:magnesium ion binding"/>
    <property type="evidence" value="ECO:0007669"/>
    <property type="project" value="UniProtKB-UniRule"/>
</dbReference>
<dbReference type="UniPathway" id="UPA00053">
    <property type="reaction ID" value="UER00088"/>
</dbReference>
<keyword evidence="7" id="KW-0460">Magnesium</keyword>
<comment type="subcellular location">
    <subcellularLocation>
        <location evidence="7">Cytoplasm</location>
    </subcellularLocation>
</comment>
<reference evidence="8 9" key="1">
    <citation type="submission" date="2018-09" db="EMBL/GenBank/DDBJ databases">
        <title>Genomic Encyclopedia of Archaeal and Bacterial Type Strains, Phase II (KMG-II): from individual species to whole genera.</title>
        <authorList>
            <person name="Goeker M."/>
        </authorList>
    </citation>
    <scope>NUCLEOTIDE SEQUENCE [LARGE SCALE GENOMIC DNA]</scope>
    <source>
        <strain evidence="8 9">DSM 21950</strain>
    </source>
</reference>
<proteinExistence type="inferred from homology"/>
<dbReference type="EC" id="2.7.1.71" evidence="7"/>
<feature type="binding site" evidence="7">
    <location>
        <position position="32"/>
    </location>
    <ligand>
        <name>substrate</name>
    </ligand>
</feature>
<comment type="similarity">
    <text evidence="7">Belongs to the shikimate kinase family.</text>
</comment>
<keyword evidence="6 7" id="KW-0057">Aromatic amino acid biosynthesis</keyword>
<feature type="binding site" evidence="7">
    <location>
        <position position="117"/>
    </location>
    <ligand>
        <name>ATP</name>
        <dbReference type="ChEBI" id="CHEBI:30616"/>
    </ligand>
</feature>
<keyword evidence="7" id="KW-0479">Metal-binding</keyword>
<keyword evidence="1 7" id="KW-0028">Amino-acid biosynthesis</keyword>
<keyword evidence="4 7" id="KW-0418">Kinase</keyword>
<evidence type="ECO:0000256" key="7">
    <source>
        <dbReference type="HAMAP-Rule" id="MF_00109"/>
    </source>
</evidence>
<evidence type="ECO:0000256" key="2">
    <source>
        <dbReference type="ARBA" id="ARBA00022679"/>
    </source>
</evidence>
<comment type="cofactor">
    <cofactor evidence="7">
        <name>Mg(2+)</name>
        <dbReference type="ChEBI" id="CHEBI:18420"/>
    </cofactor>
    <text evidence="7">Binds 1 Mg(2+) ion per subunit.</text>
</comment>
<dbReference type="InterPro" id="IPR027417">
    <property type="entry name" value="P-loop_NTPase"/>
</dbReference>
<keyword evidence="9" id="KW-1185">Reference proteome</keyword>
<comment type="subunit">
    <text evidence="7">Monomer.</text>
</comment>
<gene>
    <name evidence="7" type="primary">aroK</name>
    <name evidence="8" type="ORF">BXY64_0589</name>
</gene>
<comment type="function">
    <text evidence="7">Catalyzes the specific phosphorylation of the 3-hydroxyl group of shikimic acid using ATP as a cosubstrate.</text>
</comment>
<evidence type="ECO:0000256" key="6">
    <source>
        <dbReference type="ARBA" id="ARBA00023141"/>
    </source>
</evidence>
<dbReference type="HAMAP" id="MF_00109">
    <property type="entry name" value="Shikimate_kinase"/>
    <property type="match status" value="1"/>
</dbReference>
<dbReference type="GO" id="GO:0008652">
    <property type="term" value="P:amino acid biosynthetic process"/>
    <property type="evidence" value="ECO:0007669"/>
    <property type="project" value="UniProtKB-KW"/>
</dbReference>
<evidence type="ECO:0000313" key="8">
    <source>
        <dbReference type="EMBL" id="RKE03583.1"/>
    </source>
</evidence>
<keyword evidence="5 7" id="KW-0067">ATP-binding</keyword>
<comment type="caution">
    <text evidence="8">The sequence shown here is derived from an EMBL/GenBank/DDBJ whole genome shotgun (WGS) entry which is preliminary data.</text>
</comment>
<evidence type="ECO:0000256" key="1">
    <source>
        <dbReference type="ARBA" id="ARBA00022605"/>
    </source>
</evidence>
<protein>
    <recommendedName>
        <fullName evidence="7">Shikimate kinase</fullName>
        <shortName evidence="7">SK</shortName>
        <ecNumber evidence="7">2.7.1.71</ecNumber>
    </recommendedName>
</protein>
<dbReference type="InterPro" id="IPR031322">
    <property type="entry name" value="Shikimate/glucono_kinase"/>
</dbReference>
<dbReference type="Proteomes" id="UP000284531">
    <property type="component" value="Unassembled WGS sequence"/>
</dbReference>
<feature type="binding site" evidence="7">
    <location>
        <position position="78"/>
    </location>
    <ligand>
        <name>substrate</name>
    </ligand>
</feature>
<evidence type="ECO:0000256" key="5">
    <source>
        <dbReference type="ARBA" id="ARBA00022840"/>
    </source>
</evidence>
<dbReference type="PANTHER" id="PTHR21087">
    <property type="entry name" value="SHIKIMATE KINASE"/>
    <property type="match status" value="1"/>
</dbReference>
<feature type="binding site" evidence="7">
    <location>
        <position position="139"/>
    </location>
    <ligand>
        <name>substrate</name>
    </ligand>
</feature>